<comment type="caution">
    <text evidence="1">The sequence shown here is derived from an EMBL/GenBank/DDBJ whole genome shotgun (WGS) entry which is preliminary data.</text>
</comment>
<proteinExistence type="predicted"/>
<evidence type="ECO:0000313" key="2">
    <source>
        <dbReference type="Proteomes" id="UP000186817"/>
    </source>
</evidence>
<evidence type="ECO:0008006" key="3">
    <source>
        <dbReference type="Google" id="ProtNLM"/>
    </source>
</evidence>
<protein>
    <recommendedName>
        <fullName evidence="3">E3 ubiquitin-protein ligase HERC2</fullName>
    </recommendedName>
</protein>
<dbReference type="SUPFAM" id="SSF50985">
    <property type="entry name" value="RCC1/BLIP-II"/>
    <property type="match status" value="1"/>
</dbReference>
<accession>A0A1Q9F1D4</accession>
<dbReference type="EMBL" id="LSRX01000029">
    <property type="protein sequence ID" value="OLQ13402.1"/>
    <property type="molecule type" value="Genomic_DNA"/>
</dbReference>
<dbReference type="OrthoDB" id="431724at2759"/>
<dbReference type="InterPro" id="IPR009091">
    <property type="entry name" value="RCC1/BLIP-II"/>
</dbReference>
<sequence>MARRVTAENAFEIDGVLSETVFFVEAVASHEEILEVESTLAMVKGVNTTGGKIGTSCIPQGHQLIFPLLVRALPLDLDLTSTVVEAGLTDADLSAIIQKPRTFWNNGVMRVKDVLLNTLSIAALMEVKSLAASDWAFAALRDDGRVVSWGDSATWTFCAYRYWAEEDLRNWEAIMAMFAISLLRDTVITWGTPEIDIRYDDDIRPELHSIKEAEQELVAVFHEVMGLRSDAAFAAFRTDGVVIAWGVHGHFLLRGVRQLEASDEAFAALLHDGSVQAWGKSRSGGDASAVRHELQKVLQITASWAAFAALKENGTVTSWGSPEAGGDQGDVVDRLVNVVDITTNSTNFGSGFMATLVTGEQVSWPPDGLASQRTPQDSFRQP</sequence>
<keyword evidence="2" id="KW-1185">Reference proteome</keyword>
<dbReference type="Pfam" id="PF13540">
    <property type="entry name" value="RCC1_2"/>
    <property type="match status" value="1"/>
</dbReference>
<dbReference type="Gene3D" id="2.130.10.30">
    <property type="entry name" value="Regulator of chromosome condensation 1/beta-lactamase-inhibitor protein II"/>
    <property type="match status" value="1"/>
</dbReference>
<dbReference type="Proteomes" id="UP000186817">
    <property type="component" value="Unassembled WGS sequence"/>
</dbReference>
<name>A0A1Q9F1D4_SYMMI</name>
<gene>
    <name evidence="1" type="ORF">AK812_SmicGene2649</name>
</gene>
<reference evidence="1 2" key="1">
    <citation type="submission" date="2016-02" db="EMBL/GenBank/DDBJ databases">
        <title>Genome analysis of coral dinoflagellate symbionts highlights evolutionary adaptations to a symbiotic lifestyle.</title>
        <authorList>
            <person name="Aranda M."/>
            <person name="Li Y."/>
            <person name="Liew Y.J."/>
            <person name="Baumgarten S."/>
            <person name="Simakov O."/>
            <person name="Wilson M."/>
            <person name="Piel J."/>
            <person name="Ashoor H."/>
            <person name="Bougouffa S."/>
            <person name="Bajic V.B."/>
            <person name="Ryu T."/>
            <person name="Ravasi T."/>
            <person name="Bayer T."/>
            <person name="Micklem G."/>
            <person name="Kim H."/>
            <person name="Bhak J."/>
            <person name="Lajeunesse T.C."/>
            <person name="Voolstra C.R."/>
        </authorList>
    </citation>
    <scope>NUCLEOTIDE SEQUENCE [LARGE SCALE GENOMIC DNA]</scope>
    <source>
        <strain evidence="1 2">CCMP2467</strain>
    </source>
</reference>
<organism evidence="1 2">
    <name type="scientific">Symbiodinium microadriaticum</name>
    <name type="common">Dinoflagellate</name>
    <name type="synonym">Zooxanthella microadriatica</name>
    <dbReference type="NCBI Taxonomy" id="2951"/>
    <lineage>
        <taxon>Eukaryota</taxon>
        <taxon>Sar</taxon>
        <taxon>Alveolata</taxon>
        <taxon>Dinophyceae</taxon>
        <taxon>Suessiales</taxon>
        <taxon>Symbiodiniaceae</taxon>
        <taxon>Symbiodinium</taxon>
    </lineage>
</organism>
<evidence type="ECO:0000313" key="1">
    <source>
        <dbReference type="EMBL" id="OLQ13402.1"/>
    </source>
</evidence>
<dbReference type="AlphaFoldDB" id="A0A1Q9F1D4"/>